<dbReference type="NCBIfam" id="NF042991">
    <property type="entry name" value="alk_phos_PafA"/>
    <property type="match status" value="1"/>
</dbReference>
<dbReference type="Proteomes" id="UP000260644">
    <property type="component" value="Unassembled WGS sequence"/>
</dbReference>
<dbReference type="Gene3D" id="3.40.720.10">
    <property type="entry name" value="Alkaline Phosphatase, subunit A"/>
    <property type="match status" value="1"/>
</dbReference>
<dbReference type="InterPro" id="IPR002591">
    <property type="entry name" value="Phosphodiest/P_Trfase"/>
</dbReference>
<dbReference type="PIRSF" id="PIRSF031924">
    <property type="entry name" value="Pi-irrepressible_AP"/>
    <property type="match status" value="1"/>
</dbReference>
<comment type="caution">
    <text evidence="7">The sequence shown here is derived from an EMBL/GenBank/DDBJ whole genome shotgun (WGS) entry which is preliminary data.</text>
</comment>
<organism evidence="7 8">
    <name type="scientific">Chitinophaga silvatica</name>
    <dbReference type="NCBI Taxonomy" id="2282649"/>
    <lineage>
        <taxon>Bacteria</taxon>
        <taxon>Pseudomonadati</taxon>
        <taxon>Bacteroidota</taxon>
        <taxon>Chitinophagia</taxon>
        <taxon>Chitinophagales</taxon>
        <taxon>Chitinophagaceae</taxon>
        <taxon>Chitinophaga</taxon>
    </lineage>
</organism>
<sequence length="547" mass="60606">MNGMRQTVVAGLLGAFAALQGLNATAQVNEKPKLIVGIVVDQMRWDYLYRYYDRYEAGGFKRMLGEGFSCENTYISHLPSFTAVGHSTIYTGSIPAIHGITGNDWPDQITGRKWYCTEDTIVQPVGTTGSEGRMSPRNLLATTITDELRLATNFRSKVVGVSLKDRASILPAGHNPNGAFWYDDSNSNFVTSSWYMNELPDWVKKFNNKKEPAKLMSRSWETMYPIKSYKLNSTEDDVAWEGTSKGEKAPVFPHELKEVFKNEPGIIRSTPFGNTLTLSFANAAVEGYDLGKGEATDFLTINCASTDYVGHKYGPNSIEVEDTYLRLDKDLSAFFSYLDQRVGKGNYLVFLTADHGAAHSIKFLQEHQIPAGLVERNKLIPALDSTLNARFGVSKLVSSFMNYHVSFDKEKIKAAKLDYNAVKAETVEFFQSQPGIQFAADLDNIGNSPLPEPIKSMAVNGYNPKRTGAVIVIPEPGWFEGSLKGTTHGNWNPFDIHIPLVFMGWHVKHGATNETVHMTDIAATLAAMLHIQMPSGCVGKPVKEVLQ</sequence>
<dbReference type="GO" id="GO:0046872">
    <property type="term" value="F:metal ion binding"/>
    <property type="evidence" value="ECO:0007669"/>
    <property type="project" value="UniProtKB-KW"/>
</dbReference>
<evidence type="ECO:0000256" key="5">
    <source>
        <dbReference type="PIRSR" id="PIRSR031924-51"/>
    </source>
</evidence>
<dbReference type="InterPro" id="IPR017850">
    <property type="entry name" value="Alkaline_phosphatase_core_sf"/>
</dbReference>
<evidence type="ECO:0000256" key="3">
    <source>
        <dbReference type="ARBA" id="ARBA00022729"/>
    </source>
</evidence>
<feature type="binding site" evidence="5">
    <location>
        <position position="103"/>
    </location>
    <ligand>
        <name>substrate</name>
    </ligand>
</feature>
<proteinExistence type="predicted"/>
<dbReference type="OrthoDB" id="9766127at2"/>
<dbReference type="AlphaFoldDB" id="A0A3E1Y408"/>
<feature type="binding site" evidence="5">
    <location>
        <begin position="164"/>
        <end position="166"/>
    </location>
    <ligand>
        <name>substrate</name>
    </ligand>
</feature>
<keyword evidence="3 6" id="KW-0732">Signal</keyword>
<feature type="signal peptide" evidence="6">
    <location>
        <begin position="1"/>
        <end position="26"/>
    </location>
</feature>
<dbReference type="Gene3D" id="3.30.1360.150">
    <property type="match status" value="1"/>
</dbReference>
<dbReference type="PANTHER" id="PTHR10151">
    <property type="entry name" value="ECTONUCLEOTIDE PYROPHOSPHATASE/PHOSPHODIESTERASE"/>
    <property type="match status" value="1"/>
</dbReference>
<dbReference type="PANTHER" id="PTHR10151:SF120">
    <property type="entry name" value="BIS(5'-ADENOSYL)-TRIPHOSPHATASE"/>
    <property type="match status" value="1"/>
</dbReference>
<dbReference type="CDD" id="cd16016">
    <property type="entry name" value="AP-SPAP"/>
    <property type="match status" value="1"/>
</dbReference>
<reference evidence="7 8" key="1">
    <citation type="submission" date="2018-07" db="EMBL/GenBank/DDBJ databases">
        <title>Chitinophaga K2CV101002-2 sp. nov., isolated from a monsoon evergreen broad-leaved forest soil.</title>
        <authorList>
            <person name="Lv Y."/>
        </authorList>
    </citation>
    <scope>NUCLEOTIDE SEQUENCE [LARGE SCALE GENOMIC DNA]</scope>
    <source>
        <strain evidence="7 8">GDMCC 1.1288</strain>
    </source>
</reference>
<dbReference type="GO" id="GO:0004035">
    <property type="term" value="F:alkaline phosphatase activity"/>
    <property type="evidence" value="ECO:0007669"/>
    <property type="project" value="InterPro"/>
</dbReference>
<accession>A0A3E1Y408</accession>
<keyword evidence="8" id="KW-1185">Reference proteome</keyword>
<evidence type="ECO:0000313" key="8">
    <source>
        <dbReference type="Proteomes" id="UP000260644"/>
    </source>
</evidence>
<name>A0A3E1Y408_9BACT</name>
<dbReference type="SUPFAM" id="SSF53649">
    <property type="entry name" value="Alkaline phosphatase-like"/>
    <property type="match status" value="1"/>
</dbReference>
<protein>
    <submittedName>
        <fullName evidence="7">Alkaline phosphatase family protein</fullName>
    </submittedName>
</protein>
<keyword evidence="1 4" id="KW-0597">Phosphoprotein</keyword>
<evidence type="ECO:0000256" key="2">
    <source>
        <dbReference type="ARBA" id="ARBA00022723"/>
    </source>
</evidence>
<keyword evidence="2" id="KW-0479">Metal-binding</keyword>
<dbReference type="Pfam" id="PF01663">
    <property type="entry name" value="Phosphodiest"/>
    <property type="match status" value="1"/>
</dbReference>
<evidence type="ECO:0000313" key="7">
    <source>
        <dbReference type="EMBL" id="RFS19362.1"/>
    </source>
</evidence>
<evidence type="ECO:0000256" key="4">
    <source>
        <dbReference type="PIRSR" id="PIRSR031924-50"/>
    </source>
</evidence>
<feature type="chain" id="PRO_5017682092" evidence="6">
    <location>
        <begin position="27"/>
        <end position="547"/>
    </location>
</feature>
<feature type="active site" description="Phosphothreonine intermediate" evidence="4">
    <location>
        <position position="82"/>
    </location>
</feature>
<dbReference type="EMBL" id="QPMM01000014">
    <property type="protein sequence ID" value="RFS19362.1"/>
    <property type="molecule type" value="Genomic_DNA"/>
</dbReference>
<evidence type="ECO:0000256" key="1">
    <source>
        <dbReference type="ARBA" id="ARBA00022553"/>
    </source>
</evidence>
<evidence type="ECO:0000256" key="6">
    <source>
        <dbReference type="SAM" id="SignalP"/>
    </source>
</evidence>
<dbReference type="InterPro" id="IPR026263">
    <property type="entry name" value="Alkaline_phosphatase_prok"/>
</dbReference>
<gene>
    <name evidence="7" type="ORF">DVR12_24345</name>
</gene>